<dbReference type="InterPro" id="IPR050763">
    <property type="entry name" value="ABC_transporter_ATP-binding"/>
</dbReference>
<keyword evidence="3 5" id="KW-0067">ATP-binding</keyword>
<dbReference type="OrthoDB" id="9775490at2"/>
<evidence type="ECO:0000256" key="1">
    <source>
        <dbReference type="ARBA" id="ARBA00022448"/>
    </source>
</evidence>
<dbReference type="GO" id="GO:0016887">
    <property type="term" value="F:ATP hydrolysis activity"/>
    <property type="evidence" value="ECO:0007669"/>
    <property type="project" value="InterPro"/>
</dbReference>
<dbReference type="EMBL" id="FQWD01000004">
    <property type="protein sequence ID" value="SHG75019.1"/>
    <property type="molecule type" value="Genomic_DNA"/>
</dbReference>
<dbReference type="Gene3D" id="3.40.50.300">
    <property type="entry name" value="P-loop containing nucleotide triphosphate hydrolases"/>
    <property type="match status" value="1"/>
</dbReference>
<accession>A0A1M5MDN0</accession>
<sequence length="309" mass="33461">MQTHQQPLVSLRQLSKQFGKETALDAIDLYIQPNEVVALLGENGAGKTTTISTLLGQLTPDKGEVTVLGYPAGHWAAKQQMGVMLQSAALPDNVTVIEQLRLFASYYPHSQPLAYVLKTALLTDLVKRKVQTLSGGQKQRLLFAMAIIGNPRLVILDEPTVGLDATARREFWSCIRALAANGTSVLLTTHYLEEADALSDRIVVLAKGRVVAEGVPEAIKAKLGGKRIRFRSNGSVEAIEQAIPGCAAQCRGDYIELHSLTPEAHLKTLFDAGIVLQDLTVVGISLEDAFLHLTQPTQEYAVPAKEMSA</sequence>
<keyword evidence="6" id="KW-1185">Reference proteome</keyword>
<dbReference type="PROSITE" id="PS00211">
    <property type="entry name" value="ABC_TRANSPORTER_1"/>
    <property type="match status" value="1"/>
</dbReference>
<dbReference type="PROSITE" id="PS50893">
    <property type="entry name" value="ABC_TRANSPORTER_2"/>
    <property type="match status" value="1"/>
</dbReference>
<dbReference type="SMART" id="SM00382">
    <property type="entry name" value="AAA"/>
    <property type="match status" value="1"/>
</dbReference>
<evidence type="ECO:0000256" key="2">
    <source>
        <dbReference type="ARBA" id="ARBA00022741"/>
    </source>
</evidence>
<evidence type="ECO:0000313" key="5">
    <source>
        <dbReference type="EMBL" id="SHG75019.1"/>
    </source>
</evidence>
<dbReference type="AlphaFoldDB" id="A0A1M5MDN0"/>
<dbReference type="Pfam" id="PF00005">
    <property type="entry name" value="ABC_tran"/>
    <property type="match status" value="1"/>
</dbReference>
<name>A0A1M5MDN0_9ALTE</name>
<dbReference type="InterPro" id="IPR017871">
    <property type="entry name" value="ABC_transporter-like_CS"/>
</dbReference>
<evidence type="ECO:0000259" key="4">
    <source>
        <dbReference type="PROSITE" id="PS50893"/>
    </source>
</evidence>
<feature type="domain" description="ABC transporter" evidence="4">
    <location>
        <begin position="9"/>
        <end position="232"/>
    </location>
</feature>
<dbReference type="RefSeq" id="WP_073323773.1">
    <property type="nucleotide sequence ID" value="NZ_FQWD01000004.1"/>
</dbReference>
<dbReference type="SUPFAM" id="SSF52540">
    <property type="entry name" value="P-loop containing nucleoside triphosphate hydrolases"/>
    <property type="match status" value="1"/>
</dbReference>
<dbReference type="PANTHER" id="PTHR42711:SF17">
    <property type="entry name" value="ABC TRANSPORTER ATP-BINDING PROTEIN"/>
    <property type="match status" value="1"/>
</dbReference>
<dbReference type="STRING" id="634436.SAMN05216361_2983"/>
<dbReference type="GO" id="GO:0005524">
    <property type="term" value="F:ATP binding"/>
    <property type="evidence" value="ECO:0007669"/>
    <property type="project" value="UniProtKB-KW"/>
</dbReference>
<keyword evidence="2" id="KW-0547">Nucleotide-binding</keyword>
<dbReference type="InterPro" id="IPR003593">
    <property type="entry name" value="AAA+_ATPase"/>
</dbReference>
<gene>
    <name evidence="5" type="ORF">SAMN05216361_2983</name>
</gene>
<proteinExistence type="predicted"/>
<organism evidence="5 6">
    <name type="scientific">Marisediminitalea aggregata</name>
    <dbReference type="NCBI Taxonomy" id="634436"/>
    <lineage>
        <taxon>Bacteria</taxon>
        <taxon>Pseudomonadati</taxon>
        <taxon>Pseudomonadota</taxon>
        <taxon>Gammaproteobacteria</taxon>
        <taxon>Alteromonadales</taxon>
        <taxon>Alteromonadaceae</taxon>
        <taxon>Marisediminitalea</taxon>
    </lineage>
</organism>
<dbReference type="InterPro" id="IPR027417">
    <property type="entry name" value="P-loop_NTPase"/>
</dbReference>
<dbReference type="InterPro" id="IPR003439">
    <property type="entry name" value="ABC_transporter-like_ATP-bd"/>
</dbReference>
<dbReference type="PANTHER" id="PTHR42711">
    <property type="entry name" value="ABC TRANSPORTER ATP-BINDING PROTEIN"/>
    <property type="match status" value="1"/>
</dbReference>
<evidence type="ECO:0000256" key="3">
    <source>
        <dbReference type="ARBA" id="ARBA00022840"/>
    </source>
</evidence>
<protein>
    <submittedName>
        <fullName evidence="5">ABC-2 type transport system ATP-binding protein</fullName>
    </submittedName>
</protein>
<dbReference type="Proteomes" id="UP000184520">
    <property type="component" value="Unassembled WGS sequence"/>
</dbReference>
<evidence type="ECO:0000313" key="6">
    <source>
        <dbReference type="Proteomes" id="UP000184520"/>
    </source>
</evidence>
<keyword evidence="1" id="KW-0813">Transport</keyword>
<reference evidence="6" key="1">
    <citation type="submission" date="2016-11" db="EMBL/GenBank/DDBJ databases">
        <authorList>
            <person name="Varghese N."/>
            <person name="Submissions S."/>
        </authorList>
    </citation>
    <scope>NUCLEOTIDE SEQUENCE [LARGE SCALE GENOMIC DNA]</scope>
    <source>
        <strain evidence="6">CGMCC 1.8995</strain>
    </source>
</reference>
<dbReference type="CDD" id="cd03230">
    <property type="entry name" value="ABC_DR_subfamily_A"/>
    <property type="match status" value="1"/>
</dbReference>